<evidence type="ECO:0000313" key="2">
    <source>
        <dbReference type="EMBL" id="AHJ13591.1"/>
    </source>
</evidence>
<dbReference type="Proteomes" id="UP000019322">
    <property type="component" value="Chromosome"/>
</dbReference>
<dbReference type="KEGG" id="smul:SMUL_2344"/>
<gene>
    <name evidence="2" type="ORF">SMUL_2344</name>
</gene>
<protein>
    <submittedName>
        <fullName evidence="2">HTH domain-containing regulatory protein</fullName>
    </submittedName>
</protein>
<evidence type="ECO:0000313" key="3">
    <source>
        <dbReference type="Proteomes" id="UP000019322"/>
    </source>
</evidence>
<dbReference type="InterPro" id="IPR001387">
    <property type="entry name" value="Cro/C1-type_HTH"/>
</dbReference>
<dbReference type="Gene3D" id="1.10.260.40">
    <property type="entry name" value="lambda repressor-like DNA-binding domains"/>
    <property type="match status" value="1"/>
</dbReference>
<dbReference type="EMBL" id="CP007201">
    <property type="protein sequence ID" value="AHJ13591.1"/>
    <property type="molecule type" value="Genomic_DNA"/>
</dbReference>
<accession>A0AA86AMX8</accession>
<dbReference type="InterPro" id="IPR010982">
    <property type="entry name" value="Lambda_DNA-bd_dom_sf"/>
</dbReference>
<organism evidence="2 3">
    <name type="scientific">Sulfurospirillum multivorans (strain DM 12446 / JCM 15788 / NBRC 109480)</name>
    <dbReference type="NCBI Taxonomy" id="1150621"/>
    <lineage>
        <taxon>Bacteria</taxon>
        <taxon>Pseudomonadati</taxon>
        <taxon>Campylobacterota</taxon>
        <taxon>Epsilonproteobacteria</taxon>
        <taxon>Campylobacterales</taxon>
        <taxon>Sulfurospirillaceae</taxon>
        <taxon>Sulfurospirillum</taxon>
    </lineage>
</organism>
<dbReference type="Pfam" id="PF01381">
    <property type="entry name" value="HTH_3"/>
    <property type="match status" value="1"/>
</dbReference>
<feature type="domain" description="HTH cro/C1-type" evidence="1">
    <location>
        <begin position="19"/>
        <end position="72"/>
    </location>
</feature>
<name>A0AA86AMX8_SULMK</name>
<sequence length="112" mass="12517">MAYQLLNDEEIVKDLGQKIEYARRLKGLQSKELCEKGGAGYTAYRNLVNGKNGVSLKTFVALLRGLGELDMLEKLLASQSMYSPTGKTSEPKKRIFKKKSVAAKTMIWGDEQ</sequence>
<dbReference type="PROSITE" id="PS50943">
    <property type="entry name" value="HTH_CROC1"/>
    <property type="match status" value="1"/>
</dbReference>
<dbReference type="SUPFAM" id="SSF47413">
    <property type="entry name" value="lambda repressor-like DNA-binding domains"/>
    <property type="match status" value="1"/>
</dbReference>
<dbReference type="AlphaFoldDB" id="A0AA86AMX8"/>
<reference evidence="2 3" key="1">
    <citation type="journal article" date="2014" name="Environ. Microbiol.">
        <title>Insights into organohalide respiration and the versatile catabolism of Sulfurospirillum multivorans gained from comparative genomics and physiological studies.</title>
        <authorList>
            <person name="Goris T."/>
            <person name="Schubert T."/>
            <person name="Gadkari J."/>
            <person name="Wubet T."/>
            <person name="Tarkka M."/>
            <person name="Buscot F."/>
            <person name="Adrian L."/>
            <person name="Diekert G."/>
        </authorList>
    </citation>
    <scope>NUCLEOTIDE SEQUENCE [LARGE SCALE GENOMIC DNA]</scope>
    <source>
        <strain evidence="3">DM 12446 / JCM 15788 / NBRC 109480</strain>
    </source>
</reference>
<dbReference type="GO" id="GO:0003677">
    <property type="term" value="F:DNA binding"/>
    <property type="evidence" value="ECO:0007669"/>
    <property type="project" value="InterPro"/>
</dbReference>
<evidence type="ECO:0000259" key="1">
    <source>
        <dbReference type="PROSITE" id="PS50943"/>
    </source>
</evidence>
<dbReference type="CDD" id="cd00093">
    <property type="entry name" value="HTH_XRE"/>
    <property type="match status" value="1"/>
</dbReference>
<proteinExistence type="predicted"/>
<dbReference type="RefSeq" id="WP_025345438.1">
    <property type="nucleotide sequence ID" value="NZ_CP007201.1"/>
</dbReference>